<evidence type="ECO:0000256" key="2">
    <source>
        <dbReference type="RuleBase" id="RU367006"/>
    </source>
</evidence>
<dbReference type="EMBL" id="JAQQWN010000006">
    <property type="protein sequence ID" value="KAK8080598.1"/>
    <property type="molecule type" value="Genomic_DNA"/>
</dbReference>
<dbReference type="InterPro" id="IPR024969">
    <property type="entry name" value="EIF3F/CSN6-like_C"/>
</dbReference>
<evidence type="ECO:0000256" key="1">
    <source>
        <dbReference type="ARBA" id="ARBA00010893"/>
    </source>
</evidence>
<dbReference type="Proteomes" id="UP001433268">
    <property type="component" value="Unassembled WGS sequence"/>
</dbReference>
<evidence type="ECO:0000313" key="5">
    <source>
        <dbReference type="EMBL" id="KAK8080598.1"/>
    </source>
</evidence>
<feature type="region of interest" description="Disordered" evidence="3">
    <location>
        <begin position="318"/>
        <end position="338"/>
    </location>
</feature>
<dbReference type="PROSITE" id="PS50249">
    <property type="entry name" value="MPN"/>
    <property type="match status" value="1"/>
</dbReference>
<dbReference type="CDD" id="cd08063">
    <property type="entry name" value="MPN_CSN6"/>
    <property type="match status" value="1"/>
</dbReference>
<keyword evidence="2" id="KW-0963">Cytoplasm</keyword>
<comment type="subcellular location">
    <subcellularLocation>
        <location evidence="2">Cytoplasm</location>
    </subcellularLocation>
    <subcellularLocation>
        <location evidence="2">Nucleus</location>
    </subcellularLocation>
</comment>
<organism evidence="5 6">
    <name type="scientific">Apiospora hydei</name>
    <dbReference type="NCBI Taxonomy" id="1337664"/>
    <lineage>
        <taxon>Eukaryota</taxon>
        <taxon>Fungi</taxon>
        <taxon>Dikarya</taxon>
        <taxon>Ascomycota</taxon>
        <taxon>Pezizomycotina</taxon>
        <taxon>Sordariomycetes</taxon>
        <taxon>Xylariomycetidae</taxon>
        <taxon>Amphisphaeriales</taxon>
        <taxon>Apiosporaceae</taxon>
        <taxon>Apiospora</taxon>
    </lineage>
</organism>
<proteinExistence type="inferred from homology"/>
<evidence type="ECO:0000259" key="4">
    <source>
        <dbReference type="PROSITE" id="PS50249"/>
    </source>
</evidence>
<keyword evidence="6" id="KW-1185">Reference proteome</keyword>
<keyword evidence="2" id="KW-0539">Nucleus</keyword>
<comment type="function">
    <text evidence="2">Component of the COP9 signalosome complex (CSN), a complex involved in various cellular and developmental processes.</text>
</comment>
<protein>
    <recommendedName>
        <fullName evidence="2">COP9 signalosome complex subunit 6</fullName>
    </recommendedName>
</protein>
<dbReference type="Pfam" id="PF01398">
    <property type="entry name" value="JAB"/>
    <property type="match status" value="1"/>
</dbReference>
<dbReference type="RefSeq" id="XP_066668073.1">
    <property type="nucleotide sequence ID" value="XM_066812731.1"/>
</dbReference>
<dbReference type="PANTHER" id="PTHR10540:SF8">
    <property type="entry name" value="COP9 SIGNALOSOME COMPLEX SUBUNIT 6"/>
    <property type="match status" value="1"/>
</dbReference>
<dbReference type="Pfam" id="PF13012">
    <property type="entry name" value="MitMem_reg"/>
    <property type="match status" value="1"/>
</dbReference>
<feature type="region of interest" description="Disordered" evidence="3">
    <location>
        <begin position="401"/>
        <end position="431"/>
    </location>
</feature>
<comment type="caution">
    <text evidence="5">The sequence shown here is derived from an EMBL/GenBank/DDBJ whole genome shotgun (WGS) entry which is preliminary data.</text>
</comment>
<evidence type="ECO:0000256" key="3">
    <source>
        <dbReference type="SAM" id="MobiDB-lite"/>
    </source>
</evidence>
<accession>A0ABR1WET8</accession>
<evidence type="ECO:0000313" key="6">
    <source>
        <dbReference type="Proteomes" id="UP001433268"/>
    </source>
</evidence>
<dbReference type="GeneID" id="92045791"/>
<dbReference type="PANTHER" id="PTHR10540">
    <property type="entry name" value="EUKARYOTIC TRANSLATION INITIATION FACTOR 3 SUBUNIT F-RELATED"/>
    <property type="match status" value="1"/>
</dbReference>
<gene>
    <name evidence="5" type="ORF">PG997_008416</name>
</gene>
<dbReference type="Gene3D" id="3.40.140.10">
    <property type="entry name" value="Cytidine Deaminase, domain 2"/>
    <property type="match status" value="1"/>
</dbReference>
<name>A0ABR1WET8_9PEZI</name>
<feature type="domain" description="MPN" evidence="4">
    <location>
        <begin position="18"/>
        <end position="181"/>
    </location>
</feature>
<dbReference type="InterPro" id="IPR000555">
    <property type="entry name" value="JAMM/MPN+_dom"/>
</dbReference>
<dbReference type="InterPro" id="IPR037518">
    <property type="entry name" value="MPN"/>
</dbReference>
<dbReference type="InterPro" id="IPR033859">
    <property type="entry name" value="MPN_CSN6"/>
</dbReference>
<comment type="similarity">
    <text evidence="1 2">Belongs to the peptidase M67A family. CSN6 subfamily.</text>
</comment>
<keyword evidence="2" id="KW-0736">Signalosome</keyword>
<sequence>MENPLISTQKSTDSGLQAVLHPLVLLTISDYITRHTLREQKGPIVGALMGQQNGREITIEHAFECATTVKDGHVVLQPDWFATRLDQSRCSAKANAQKAKSILTARSPVRTVHKAPQLDLVGWYTVTPKTGPMPSVLPIHNWLLSEHNESSLLLAFHSEEAVDHSAGSKLPLTIYESNLEVDEPKPDHGEDKEMRDGDAPLKLKFRELPYSVETGEAEMVSMDFVVRGAGNATAVETKEQKKPQMVAVDTDTKGKRRIVSPDNAEDETATAPEEHVLSPEDEELIMSLTGKANAIKMLQSRIQLLVTYLQQLPPSYTGGNTAAAATQPSQGTQPHSVPSHTILRSIQALANRLALIVPSATGAFEQEMLSERNDVQLMSLLNEVMGSSIDARNIAKKHSAVEAAKGNSRKNMHDVGGSSNYSMAGPGDLTL</sequence>
<reference evidence="5 6" key="1">
    <citation type="submission" date="2023-01" db="EMBL/GenBank/DDBJ databases">
        <title>Analysis of 21 Apiospora genomes using comparative genomics revels a genus with tremendous synthesis potential of carbohydrate active enzymes and secondary metabolites.</title>
        <authorList>
            <person name="Sorensen T."/>
        </authorList>
    </citation>
    <scope>NUCLEOTIDE SEQUENCE [LARGE SCALE GENOMIC DNA]</scope>
    <source>
        <strain evidence="5 6">CBS 114990</strain>
    </source>
</reference>
<feature type="region of interest" description="Disordered" evidence="3">
    <location>
        <begin position="239"/>
        <end position="274"/>
    </location>
</feature>